<reference evidence="1 2" key="1">
    <citation type="submission" date="2019-04" db="EMBL/GenBank/DDBJ databases">
        <title>An improved genome assembly and genetic linkage map for asparagus bean, Vigna unguiculata ssp. sesquipedialis.</title>
        <authorList>
            <person name="Xia Q."/>
            <person name="Zhang R."/>
            <person name="Dong Y."/>
        </authorList>
    </citation>
    <scope>NUCLEOTIDE SEQUENCE [LARGE SCALE GENOMIC DNA]</scope>
    <source>
        <tissue evidence="1">Leaf</tissue>
    </source>
</reference>
<accession>A0A4D6LEZ2</accession>
<dbReference type="SUPFAM" id="SSF50249">
    <property type="entry name" value="Nucleic acid-binding proteins"/>
    <property type="match status" value="1"/>
</dbReference>
<keyword evidence="2" id="KW-1185">Reference proteome</keyword>
<dbReference type="Proteomes" id="UP000501690">
    <property type="component" value="Linkage Group LG3"/>
</dbReference>
<dbReference type="AlphaFoldDB" id="A0A4D6LEZ2"/>
<organism evidence="1 2">
    <name type="scientific">Vigna unguiculata</name>
    <name type="common">Cowpea</name>
    <dbReference type="NCBI Taxonomy" id="3917"/>
    <lineage>
        <taxon>Eukaryota</taxon>
        <taxon>Viridiplantae</taxon>
        <taxon>Streptophyta</taxon>
        <taxon>Embryophyta</taxon>
        <taxon>Tracheophyta</taxon>
        <taxon>Spermatophyta</taxon>
        <taxon>Magnoliopsida</taxon>
        <taxon>eudicotyledons</taxon>
        <taxon>Gunneridae</taxon>
        <taxon>Pentapetalae</taxon>
        <taxon>rosids</taxon>
        <taxon>fabids</taxon>
        <taxon>Fabales</taxon>
        <taxon>Fabaceae</taxon>
        <taxon>Papilionoideae</taxon>
        <taxon>50 kb inversion clade</taxon>
        <taxon>NPAAA clade</taxon>
        <taxon>indigoferoid/millettioid clade</taxon>
        <taxon>Phaseoleae</taxon>
        <taxon>Vigna</taxon>
    </lineage>
</organism>
<gene>
    <name evidence="1" type="ORF">DEO72_LG3g1601</name>
</gene>
<evidence type="ECO:0000313" key="1">
    <source>
        <dbReference type="EMBL" id="QCD87070.1"/>
    </source>
</evidence>
<dbReference type="InterPro" id="IPR012340">
    <property type="entry name" value="NA-bd_OB-fold"/>
</dbReference>
<name>A0A4D6LEZ2_VIGUN</name>
<dbReference type="Gene3D" id="2.40.50.140">
    <property type="entry name" value="Nucleic acid-binding proteins"/>
    <property type="match status" value="1"/>
</dbReference>
<dbReference type="EMBL" id="CP039347">
    <property type="protein sequence ID" value="QCD87070.1"/>
    <property type="molecule type" value="Genomic_DNA"/>
</dbReference>
<proteinExistence type="predicted"/>
<protein>
    <submittedName>
        <fullName evidence="1">Nucleic acid-binding</fullName>
    </submittedName>
</protein>
<evidence type="ECO:0000313" key="2">
    <source>
        <dbReference type="Proteomes" id="UP000501690"/>
    </source>
</evidence>
<sequence length="185" mass="21527">MNYTRLIFNCDGENATKLRKMIWGSIESPSQPLTQLCQSSKVSLEEDFIKLHPRCSIEVKVTIKHVLDHDAWWYKLRLRVINATDSTTFVVFDRDASAMLKKSCSDILDLQDKNTVVGNLPKEFEVLIDKTYMFKVECKNDYNSKFDQSFRVKKVCMDEKVIKSFSDVEVKFLDVYSANEEESKL</sequence>